<accession>A0A1G5IQ45</accession>
<dbReference type="Pfam" id="PF13181">
    <property type="entry name" value="TPR_8"/>
    <property type="match status" value="1"/>
</dbReference>
<dbReference type="AlphaFoldDB" id="A0A1G5IQ45"/>
<dbReference type="STRING" id="419481.SAMN05216233_12131"/>
<sequence length="312" mass="33605">MPMRPLALFVSIAILAGCSACATGGKAPAPTNPFHTKGVRALAGGDRLAVQGCSQKAMESYFKAVEHFTLADDQDALAACFNNIGNVYLENGQAGEALVFYEQALWIYESREDTRSEVRVLTNMAAAHLMSRSSVLAESRLDQADSSALEVGFSWPQTQVVRANLMRETGNAQGALAALQALAQKKQSPGPAFDASLNVALGKSHLYLGRFDEAFSAFSNALKVDQERGALLRMAGDLREMGRCLALMEQPKDAAWHLQRALGIALLLGDETEQEVTETMLTDLPGEIGSTPVPDYFLERWAQGDSSTSPCD</sequence>
<protein>
    <submittedName>
        <fullName evidence="3">Tetratricopeptide repeat-containing protein</fullName>
    </submittedName>
</protein>
<dbReference type="Gene3D" id="1.25.40.10">
    <property type="entry name" value="Tetratricopeptide repeat domain"/>
    <property type="match status" value="2"/>
</dbReference>
<feature type="signal peptide" evidence="2">
    <location>
        <begin position="1"/>
        <end position="22"/>
    </location>
</feature>
<dbReference type="InterPro" id="IPR019734">
    <property type="entry name" value="TPR_rpt"/>
</dbReference>
<proteinExistence type="predicted"/>
<evidence type="ECO:0000256" key="1">
    <source>
        <dbReference type="PROSITE-ProRule" id="PRU00339"/>
    </source>
</evidence>
<keyword evidence="1" id="KW-0802">TPR repeat</keyword>
<evidence type="ECO:0000256" key="2">
    <source>
        <dbReference type="SAM" id="SignalP"/>
    </source>
</evidence>
<evidence type="ECO:0000313" key="4">
    <source>
        <dbReference type="Proteomes" id="UP000198870"/>
    </source>
</evidence>
<dbReference type="Pfam" id="PF13374">
    <property type="entry name" value="TPR_10"/>
    <property type="match status" value="1"/>
</dbReference>
<feature type="chain" id="PRO_5011643092" evidence="2">
    <location>
        <begin position="23"/>
        <end position="312"/>
    </location>
</feature>
<dbReference type="RefSeq" id="WP_092214091.1">
    <property type="nucleotide sequence ID" value="NZ_FMUX01000021.1"/>
</dbReference>
<dbReference type="Proteomes" id="UP000198870">
    <property type="component" value="Unassembled WGS sequence"/>
</dbReference>
<evidence type="ECO:0000313" key="3">
    <source>
        <dbReference type="EMBL" id="SCY77871.1"/>
    </source>
</evidence>
<feature type="repeat" description="TPR" evidence="1">
    <location>
        <begin position="195"/>
        <end position="228"/>
    </location>
</feature>
<dbReference type="PANTHER" id="PTHR10098">
    <property type="entry name" value="RAPSYN-RELATED"/>
    <property type="match status" value="1"/>
</dbReference>
<gene>
    <name evidence="3" type="ORF">SAMN05216233_12131</name>
</gene>
<organism evidence="3 4">
    <name type="scientific">Desulfoluna spongiiphila</name>
    <dbReference type="NCBI Taxonomy" id="419481"/>
    <lineage>
        <taxon>Bacteria</taxon>
        <taxon>Pseudomonadati</taxon>
        <taxon>Thermodesulfobacteriota</taxon>
        <taxon>Desulfobacteria</taxon>
        <taxon>Desulfobacterales</taxon>
        <taxon>Desulfolunaceae</taxon>
        <taxon>Desulfoluna</taxon>
    </lineage>
</organism>
<name>A0A1G5IQ45_9BACT</name>
<dbReference type="EMBL" id="FMUX01000021">
    <property type="protein sequence ID" value="SCY77871.1"/>
    <property type="molecule type" value="Genomic_DNA"/>
</dbReference>
<keyword evidence="4" id="KW-1185">Reference proteome</keyword>
<dbReference type="InterPro" id="IPR011990">
    <property type="entry name" value="TPR-like_helical_dom_sf"/>
</dbReference>
<dbReference type="SMART" id="SM00028">
    <property type="entry name" value="TPR"/>
    <property type="match status" value="2"/>
</dbReference>
<dbReference type="SUPFAM" id="SSF48452">
    <property type="entry name" value="TPR-like"/>
    <property type="match status" value="1"/>
</dbReference>
<dbReference type="PROSITE" id="PS51257">
    <property type="entry name" value="PROKAR_LIPOPROTEIN"/>
    <property type="match status" value="1"/>
</dbReference>
<feature type="repeat" description="TPR" evidence="1">
    <location>
        <begin position="78"/>
        <end position="111"/>
    </location>
</feature>
<dbReference type="PROSITE" id="PS50005">
    <property type="entry name" value="TPR"/>
    <property type="match status" value="2"/>
</dbReference>
<keyword evidence="2" id="KW-0732">Signal</keyword>
<reference evidence="3 4" key="1">
    <citation type="submission" date="2016-10" db="EMBL/GenBank/DDBJ databases">
        <authorList>
            <person name="de Groot N.N."/>
        </authorList>
    </citation>
    <scope>NUCLEOTIDE SEQUENCE [LARGE SCALE GENOMIC DNA]</scope>
    <source>
        <strain evidence="3 4">AA1</strain>
    </source>
</reference>